<comment type="caution">
    <text evidence="1">The sequence shown here is derived from an EMBL/GenBank/DDBJ whole genome shotgun (WGS) entry which is preliminary data.</text>
</comment>
<accession>A0ACB9DUG2</accession>
<proteinExistence type="predicted"/>
<organism evidence="1 2">
    <name type="scientific">Cichorium intybus</name>
    <name type="common">Chicory</name>
    <dbReference type="NCBI Taxonomy" id="13427"/>
    <lineage>
        <taxon>Eukaryota</taxon>
        <taxon>Viridiplantae</taxon>
        <taxon>Streptophyta</taxon>
        <taxon>Embryophyta</taxon>
        <taxon>Tracheophyta</taxon>
        <taxon>Spermatophyta</taxon>
        <taxon>Magnoliopsida</taxon>
        <taxon>eudicotyledons</taxon>
        <taxon>Gunneridae</taxon>
        <taxon>Pentapetalae</taxon>
        <taxon>asterids</taxon>
        <taxon>campanulids</taxon>
        <taxon>Asterales</taxon>
        <taxon>Asteraceae</taxon>
        <taxon>Cichorioideae</taxon>
        <taxon>Cichorieae</taxon>
        <taxon>Cichoriinae</taxon>
        <taxon>Cichorium</taxon>
    </lineage>
</organism>
<name>A0ACB9DUG2_CICIN</name>
<keyword evidence="2" id="KW-1185">Reference proteome</keyword>
<reference evidence="1 2" key="2">
    <citation type="journal article" date="2022" name="Mol. Ecol. Resour.">
        <title>The genomes of chicory, endive, great burdock and yacon provide insights into Asteraceae paleo-polyploidization history and plant inulin production.</title>
        <authorList>
            <person name="Fan W."/>
            <person name="Wang S."/>
            <person name="Wang H."/>
            <person name="Wang A."/>
            <person name="Jiang F."/>
            <person name="Liu H."/>
            <person name="Zhao H."/>
            <person name="Xu D."/>
            <person name="Zhang Y."/>
        </authorList>
    </citation>
    <scope>NUCLEOTIDE SEQUENCE [LARGE SCALE GENOMIC DNA]</scope>
    <source>
        <strain evidence="2">cv. Punajuju</strain>
        <tissue evidence="1">Leaves</tissue>
    </source>
</reference>
<protein>
    <submittedName>
        <fullName evidence="1">Uncharacterized protein</fullName>
    </submittedName>
</protein>
<gene>
    <name evidence="1" type="ORF">L2E82_20923</name>
</gene>
<dbReference type="EMBL" id="CM042012">
    <property type="protein sequence ID" value="KAI3750289.1"/>
    <property type="molecule type" value="Genomic_DNA"/>
</dbReference>
<sequence length="148" mass="16822">MANMAEFELGEIDWDGQTSKRRDTFFFEMPTTSHEDLINKSKEDHVEKENTVLEQSSEDQNLHGDSPPMHVDEENPAKHSDNSNNDGNSELNEDSNEVPTQNETSQFTHFQNRDPTEGKRTSTRPAHFKDYLVDLPPSLDEAFVGLGV</sequence>
<dbReference type="Proteomes" id="UP001055811">
    <property type="component" value="Linkage Group LG04"/>
</dbReference>
<evidence type="ECO:0000313" key="2">
    <source>
        <dbReference type="Proteomes" id="UP001055811"/>
    </source>
</evidence>
<reference evidence="2" key="1">
    <citation type="journal article" date="2022" name="Mol. Ecol. Resour.">
        <title>The genomes of chicory, endive, great burdock and yacon provide insights into Asteraceae palaeo-polyploidization history and plant inulin production.</title>
        <authorList>
            <person name="Fan W."/>
            <person name="Wang S."/>
            <person name="Wang H."/>
            <person name="Wang A."/>
            <person name="Jiang F."/>
            <person name="Liu H."/>
            <person name="Zhao H."/>
            <person name="Xu D."/>
            <person name="Zhang Y."/>
        </authorList>
    </citation>
    <scope>NUCLEOTIDE SEQUENCE [LARGE SCALE GENOMIC DNA]</scope>
    <source>
        <strain evidence="2">cv. Punajuju</strain>
    </source>
</reference>
<evidence type="ECO:0000313" key="1">
    <source>
        <dbReference type="EMBL" id="KAI3750289.1"/>
    </source>
</evidence>